<keyword evidence="5 11" id="KW-0408">Iron</keyword>
<dbReference type="EMBL" id="AY588978">
    <property type="protein sequence ID" value="AAT72916.1"/>
    <property type="molecule type" value="mRNA"/>
</dbReference>
<protein>
    <recommendedName>
        <fullName evidence="10">gibberellin 2beta-dioxygenase</fullName>
        <ecNumber evidence="10">1.14.11.13</ecNumber>
    </recommendedName>
</protein>
<dbReference type="Pfam" id="PF03171">
    <property type="entry name" value="2OG-FeII_Oxy"/>
    <property type="match status" value="1"/>
</dbReference>
<dbReference type="GO" id="GO:0046872">
    <property type="term" value="F:metal ion binding"/>
    <property type="evidence" value="ECO:0007669"/>
    <property type="project" value="UniProtKB-KW"/>
</dbReference>
<dbReference type="GO" id="GO:0045543">
    <property type="term" value="F:gibberellin 2-beta-dioxygenase activity"/>
    <property type="evidence" value="ECO:0007669"/>
    <property type="project" value="UniProtKB-EC"/>
</dbReference>
<evidence type="ECO:0000256" key="3">
    <source>
        <dbReference type="ARBA" id="ARBA00022964"/>
    </source>
</evidence>
<comment type="pathway">
    <text evidence="1">Hormone biosynthesis.</text>
</comment>
<evidence type="ECO:0000259" key="12">
    <source>
        <dbReference type="PROSITE" id="PS51471"/>
    </source>
</evidence>
<evidence type="ECO:0000256" key="5">
    <source>
        <dbReference type="ARBA" id="ARBA00023004"/>
    </source>
</evidence>
<dbReference type="InterPro" id="IPR044861">
    <property type="entry name" value="IPNS-like_FE2OG_OXY"/>
</dbReference>
<evidence type="ECO:0000313" key="13">
    <source>
        <dbReference type="EMBL" id="AAT72916.1"/>
    </source>
</evidence>
<dbReference type="InterPro" id="IPR027443">
    <property type="entry name" value="IPNS-like_sf"/>
</dbReference>
<organism evidence="13">
    <name type="scientific">Nerium oleander</name>
    <name type="common">Oleander</name>
    <dbReference type="NCBI Taxonomy" id="63479"/>
    <lineage>
        <taxon>Eukaryota</taxon>
        <taxon>Viridiplantae</taxon>
        <taxon>Streptophyta</taxon>
        <taxon>Embryophyta</taxon>
        <taxon>Tracheophyta</taxon>
        <taxon>Spermatophyta</taxon>
        <taxon>Magnoliopsida</taxon>
        <taxon>eudicotyledons</taxon>
        <taxon>Gunneridae</taxon>
        <taxon>Pentapetalae</taxon>
        <taxon>asterids</taxon>
        <taxon>lamiids</taxon>
        <taxon>Gentianales</taxon>
        <taxon>Apocynaceae</taxon>
        <taxon>Apocynoideae</taxon>
        <taxon>Nerieae</taxon>
        <taxon>Neriinae</taxon>
        <taxon>Nerium</taxon>
    </lineage>
</organism>
<comment type="catalytic activity">
    <reaction evidence="7">
        <text>gibberellin A1 + 2-oxoglutarate + O2 = gibberellin A8 + succinate + CO2</text>
        <dbReference type="Rhea" id="RHEA:15005"/>
        <dbReference type="ChEBI" id="CHEBI:15379"/>
        <dbReference type="ChEBI" id="CHEBI:16526"/>
        <dbReference type="ChEBI" id="CHEBI:16810"/>
        <dbReference type="ChEBI" id="CHEBI:30031"/>
        <dbReference type="ChEBI" id="CHEBI:58524"/>
        <dbReference type="ChEBI" id="CHEBI:58594"/>
        <dbReference type="EC" id="1.14.11.13"/>
    </reaction>
</comment>
<gene>
    <name evidence="13" type="primary">GA2ox3</name>
</gene>
<evidence type="ECO:0000256" key="2">
    <source>
        <dbReference type="ARBA" id="ARBA00022723"/>
    </source>
</evidence>
<dbReference type="InterPro" id="IPR050231">
    <property type="entry name" value="Iron_ascorbate_oxido_reductase"/>
</dbReference>
<keyword evidence="4 11" id="KW-0560">Oxidoreductase</keyword>
<evidence type="ECO:0000256" key="8">
    <source>
        <dbReference type="ARBA" id="ARBA00055835"/>
    </source>
</evidence>
<evidence type="ECO:0000256" key="7">
    <source>
        <dbReference type="ARBA" id="ARBA00052204"/>
    </source>
</evidence>
<keyword evidence="3" id="KW-0223">Dioxygenase</keyword>
<dbReference type="PRINTS" id="PR00682">
    <property type="entry name" value="IPNSYNTHASE"/>
</dbReference>
<keyword evidence="2 11" id="KW-0479">Metal-binding</keyword>
<evidence type="ECO:0000256" key="9">
    <source>
        <dbReference type="ARBA" id="ARBA00061282"/>
    </source>
</evidence>
<dbReference type="PROSITE" id="PS51471">
    <property type="entry name" value="FE2OG_OXY"/>
    <property type="match status" value="1"/>
</dbReference>
<evidence type="ECO:0000256" key="10">
    <source>
        <dbReference type="ARBA" id="ARBA00066708"/>
    </source>
</evidence>
<dbReference type="GO" id="GO:0002238">
    <property type="term" value="P:response to molecule of fungal origin"/>
    <property type="evidence" value="ECO:0007669"/>
    <property type="project" value="UniProtKB-ARBA"/>
</dbReference>
<comment type="function">
    <text evidence="8">Catalyzes the 2-beta-hydroxylation of several biologically active gibberellins, leading to the homeostatic regulation of their endogenous level. Catabolism of gibberellins (GAs) plays a central role in plant development. Converts GA9/GA20 to GA51/GA29 and GA4/GA1 to GA34/GA8.</text>
</comment>
<evidence type="ECO:0000256" key="4">
    <source>
        <dbReference type="ARBA" id="ARBA00023002"/>
    </source>
</evidence>
<accession>Q53C60</accession>
<evidence type="ECO:0000256" key="6">
    <source>
        <dbReference type="ARBA" id="ARBA00037909"/>
    </source>
</evidence>
<dbReference type="InterPro" id="IPR026992">
    <property type="entry name" value="DIOX_N"/>
</dbReference>
<feature type="domain" description="Fe2OG dioxygenase" evidence="12">
    <location>
        <begin position="176"/>
        <end position="282"/>
    </location>
</feature>
<dbReference type="Pfam" id="PF14226">
    <property type="entry name" value="DIOX_N"/>
    <property type="match status" value="1"/>
</dbReference>
<dbReference type="SUPFAM" id="SSF51197">
    <property type="entry name" value="Clavaminate synthase-like"/>
    <property type="match status" value="1"/>
</dbReference>
<comment type="similarity">
    <text evidence="9">Belongs to the iron/ascorbate-dependent oxidoreductase family. GA2OX subfamily.</text>
</comment>
<dbReference type="EC" id="1.14.11.13" evidence="10"/>
<proteinExistence type="evidence at transcript level"/>
<evidence type="ECO:0000256" key="11">
    <source>
        <dbReference type="RuleBase" id="RU003682"/>
    </source>
</evidence>
<comment type="pathway">
    <text evidence="6">Plant hormone biosynthesis; gibberellin biosynthesis.</text>
</comment>
<evidence type="ECO:0000256" key="1">
    <source>
        <dbReference type="ARBA" id="ARBA00004972"/>
    </source>
</evidence>
<reference evidence="13" key="1">
    <citation type="journal article" date="2006" name="J. Plant Growth Regul.">
        <title>Molecular, Biochemical and Physiological Characterization of Gibberellin Biosynthesis and Catabolism Genes from Nerium oleander.</title>
        <authorList>
            <person name="Ubeda-Tomas S."/>
            <person name="Garcia-Martinez J.L."/>
            <person name="Lopez-Diaz I."/>
        </authorList>
    </citation>
    <scope>NUCLEOTIDE SEQUENCE</scope>
</reference>
<dbReference type="InterPro" id="IPR005123">
    <property type="entry name" value="Oxoglu/Fe-dep_dioxygenase_dom"/>
</dbReference>
<dbReference type="GO" id="GO:0009805">
    <property type="term" value="P:coumarin biosynthetic process"/>
    <property type="evidence" value="ECO:0007669"/>
    <property type="project" value="UniProtKB-ARBA"/>
</dbReference>
<dbReference type="PANTHER" id="PTHR47990">
    <property type="entry name" value="2-OXOGLUTARATE (2OG) AND FE(II)-DEPENDENT OXYGENASE SUPERFAMILY PROTEIN-RELATED"/>
    <property type="match status" value="1"/>
</dbReference>
<sequence>MVVLSQPALENLSHISTCKFPSTNFYEGIPVIDLFKPEANTEIVKACQEFGFFKVINHGVPLEFITKLEGEAVKFFNLPQPEKEKVRPAKPFGYGNKRIGQNGDVGWIEYLLLNTNPELVYEKAVTIPGDSELFWSCVNDYVSAVRSMACDVLDMIADGLKIGPRNVLSRLLRDEKSDAVFRLNHYPPCPELQALSGRNLIGFGEHTDPQIISVVRSNNTSGLQISLKDGTWVSVPPDQYSFFINVGDSLQVMTNGRFRSVKHRVFADGLKSRVSMIYLGGPPLDEKIAPLSSLMEEGEESLYKEFTWCEYKKSAYKTRLGDNRLKFFEKSVGQ</sequence>
<dbReference type="Gene3D" id="2.60.120.330">
    <property type="entry name" value="B-lactam Antibiotic, Isopenicillin N Synthase, Chain"/>
    <property type="match status" value="1"/>
</dbReference>
<dbReference type="AlphaFoldDB" id="Q53C60"/>
<dbReference type="FunFam" id="2.60.120.330:FF:000014">
    <property type="entry name" value="Gibberellin 2-beta-dioxygenase 1"/>
    <property type="match status" value="1"/>
</dbReference>
<name>Q53C60_NEROL</name>